<comment type="caution">
    <text evidence="1">The sequence shown here is derived from an EMBL/GenBank/DDBJ whole genome shotgun (WGS) entry which is preliminary data.</text>
</comment>
<dbReference type="Proteomes" id="UP000698222">
    <property type="component" value="Unassembled WGS sequence"/>
</dbReference>
<proteinExistence type="predicted"/>
<dbReference type="Pfam" id="PF13416">
    <property type="entry name" value="SBP_bac_8"/>
    <property type="match status" value="1"/>
</dbReference>
<organism evidence="1 2">
    <name type="scientific">Brachybacterium fresconis</name>
    <dbReference type="NCBI Taxonomy" id="173363"/>
    <lineage>
        <taxon>Bacteria</taxon>
        <taxon>Bacillati</taxon>
        <taxon>Actinomycetota</taxon>
        <taxon>Actinomycetes</taxon>
        <taxon>Micrococcales</taxon>
        <taxon>Dermabacteraceae</taxon>
        <taxon>Brachybacterium</taxon>
    </lineage>
</organism>
<dbReference type="EMBL" id="JAGIOC010000002">
    <property type="protein sequence ID" value="MBP2411135.1"/>
    <property type="molecule type" value="Genomic_DNA"/>
</dbReference>
<dbReference type="Gene3D" id="3.40.190.10">
    <property type="entry name" value="Periplasmic binding protein-like II"/>
    <property type="match status" value="2"/>
</dbReference>
<dbReference type="InterPro" id="IPR006059">
    <property type="entry name" value="SBP"/>
</dbReference>
<accession>A0ABS4YRB0</accession>
<protein>
    <submittedName>
        <fullName evidence="1">ABC-type glycerol-3-phosphate transport system substrate-binding protein</fullName>
    </submittedName>
</protein>
<sequence>MQFLGAFGGSLFNDAGDAVAFDDGTGEAALQYMIDLIEDGSADFDLRGTEGQPSPYQRGEVALQLVGSAAWPLLAQETPELVTEERMGIFVTPGVAGEEPSLLLGGTLISLGENATNPELALDFVKHMFSPDNLVSASKLTGNAPSITEVPDDPDLAANRFSTFLTDNLDYADVAEGGSPAWMEVREVIGPQVESAVTGAQTPAESISNIKSAAEDAIARL</sequence>
<name>A0ABS4YRB0_9MICO</name>
<evidence type="ECO:0000313" key="2">
    <source>
        <dbReference type="Proteomes" id="UP000698222"/>
    </source>
</evidence>
<keyword evidence="2" id="KW-1185">Reference proteome</keyword>
<reference evidence="1 2" key="1">
    <citation type="submission" date="2021-03" db="EMBL/GenBank/DDBJ databases">
        <title>Sequencing the genomes of 1000 actinobacteria strains.</title>
        <authorList>
            <person name="Klenk H.-P."/>
        </authorList>
    </citation>
    <scope>NUCLEOTIDE SEQUENCE [LARGE SCALE GENOMIC DNA]</scope>
    <source>
        <strain evidence="1 2">DSM 14564</strain>
    </source>
</reference>
<evidence type="ECO:0000313" key="1">
    <source>
        <dbReference type="EMBL" id="MBP2411135.1"/>
    </source>
</evidence>
<dbReference type="SUPFAM" id="SSF53850">
    <property type="entry name" value="Periplasmic binding protein-like II"/>
    <property type="match status" value="1"/>
</dbReference>
<gene>
    <name evidence="1" type="ORF">JOF44_004102</name>
</gene>